<comment type="caution">
    <text evidence="1">The sequence shown here is derived from an EMBL/GenBank/DDBJ whole genome shotgun (WGS) entry which is preliminary data.</text>
</comment>
<sequence length="62" mass="7044">MYGKNDRRGMVDDDELLKFCGGQWEQYGEGVMGCLDSLVQSNYDNPSPTQIISNPFLIPMIR</sequence>
<keyword evidence="2" id="KW-1185">Reference proteome</keyword>
<evidence type="ECO:0000313" key="1">
    <source>
        <dbReference type="EMBL" id="KAL3654904.1"/>
    </source>
</evidence>
<dbReference type="AlphaFoldDB" id="A0ABD3EP83"/>
<organism evidence="1 2">
    <name type="scientific">Castilleja foliolosa</name>
    <dbReference type="NCBI Taxonomy" id="1961234"/>
    <lineage>
        <taxon>Eukaryota</taxon>
        <taxon>Viridiplantae</taxon>
        <taxon>Streptophyta</taxon>
        <taxon>Embryophyta</taxon>
        <taxon>Tracheophyta</taxon>
        <taxon>Spermatophyta</taxon>
        <taxon>Magnoliopsida</taxon>
        <taxon>eudicotyledons</taxon>
        <taxon>Gunneridae</taxon>
        <taxon>Pentapetalae</taxon>
        <taxon>asterids</taxon>
        <taxon>lamiids</taxon>
        <taxon>Lamiales</taxon>
        <taxon>Orobanchaceae</taxon>
        <taxon>Pedicularideae</taxon>
        <taxon>Castillejinae</taxon>
        <taxon>Castilleja</taxon>
    </lineage>
</organism>
<protein>
    <submittedName>
        <fullName evidence="1">Uncharacterized protein</fullName>
    </submittedName>
</protein>
<gene>
    <name evidence="1" type="ORF">CASFOL_000690</name>
</gene>
<evidence type="ECO:0000313" key="2">
    <source>
        <dbReference type="Proteomes" id="UP001632038"/>
    </source>
</evidence>
<dbReference type="Proteomes" id="UP001632038">
    <property type="component" value="Unassembled WGS sequence"/>
</dbReference>
<proteinExistence type="predicted"/>
<name>A0ABD3EP83_9LAMI</name>
<reference evidence="2" key="1">
    <citation type="journal article" date="2024" name="IScience">
        <title>Strigolactones Initiate the Formation of Haustorium-like Structures in Castilleja.</title>
        <authorList>
            <person name="Buerger M."/>
            <person name="Peterson D."/>
            <person name="Chory J."/>
        </authorList>
    </citation>
    <scope>NUCLEOTIDE SEQUENCE [LARGE SCALE GENOMIC DNA]</scope>
</reference>
<accession>A0ABD3EP83</accession>
<dbReference type="EMBL" id="JAVIJP010000002">
    <property type="protein sequence ID" value="KAL3654904.1"/>
    <property type="molecule type" value="Genomic_DNA"/>
</dbReference>